<keyword evidence="3" id="KW-1185">Reference proteome</keyword>
<evidence type="ECO:0000313" key="2">
    <source>
        <dbReference type="EMBL" id="UVW34950.1"/>
    </source>
</evidence>
<feature type="transmembrane region" description="Helical" evidence="1">
    <location>
        <begin position="63"/>
        <end position="80"/>
    </location>
</feature>
<reference evidence="2" key="1">
    <citation type="submission" date="2022-08" db="EMBL/GenBank/DDBJ databases">
        <title>Catabolic pathway analysis in culturable SAR92 clade bacteria reveals their overlooked roles in DMSP degradation in coastal seas.</title>
        <authorList>
            <person name="He X."/>
            <person name="Zhang X."/>
            <person name="Zhang Y."/>
        </authorList>
    </citation>
    <scope>NUCLEOTIDE SEQUENCE</scope>
    <source>
        <strain evidence="2">H455</strain>
    </source>
</reference>
<feature type="transmembrane region" description="Helical" evidence="1">
    <location>
        <begin position="9"/>
        <end position="28"/>
    </location>
</feature>
<keyword evidence="1" id="KW-0812">Transmembrane</keyword>
<proteinExistence type="predicted"/>
<dbReference type="Proteomes" id="UP001059934">
    <property type="component" value="Chromosome"/>
</dbReference>
<dbReference type="PANTHER" id="PTHR28008">
    <property type="entry name" value="DOMAIN PROTEIN, PUTATIVE (AFU_ORTHOLOGUE AFUA_3G10980)-RELATED"/>
    <property type="match status" value="1"/>
</dbReference>
<feature type="transmembrane region" description="Helical" evidence="1">
    <location>
        <begin position="92"/>
        <end position="110"/>
    </location>
</feature>
<sequence>MITVAKYQILFWLCLIGTIFLSLMPVALGGAQLFELQDKVGHSSIYAALFFLCASAYGRRYPLALLALVLAVFGLSMEIAQSMTTYRQGDHWDMLANLSGILAVWAVMAWRRKKHD</sequence>
<organism evidence="2 3">
    <name type="scientific">SAR92 clade bacterium H455</name>
    <dbReference type="NCBI Taxonomy" id="2974818"/>
    <lineage>
        <taxon>Bacteria</taxon>
        <taxon>Pseudomonadati</taxon>
        <taxon>Pseudomonadota</taxon>
        <taxon>Gammaproteobacteria</taxon>
        <taxon>Cellvibrionales</taxon>
        <taxon>Porticoccaceae</taxon>
        <taxon>SAR92 clade</taxon>
    </lineage>
</organism>
<accession>A0ABY5TNL5</accession>
<dbReference type="PANTHER" id="PTHR28008:SF1">
    <property type="entry name" value="DOMAIN PROTEIN, PUTATIVE (AFU_ORTHOLOGUE AFUA_3G10980)-RELATED"/>
    <property type="match status" value="1"/>
</dbReference>
<dbReference type="EMBL" id="CP103416">
    <property type="protein sequence ID" value="UVW34950.1"/>
    <property type="molecule type" value="Genomic_DNA"/>
</dbReference>
<dbReference type="NCBIfam" id="NF037970">
    <property type="entry name" value="vanZ_1"/>
    <property type="match status" value="1"/>
</dbReference>
<feature type="transmembrane region" description="Helical" evidence="1">
    <location>
        <begin position="40"/>
        <end position="58"/>
    </location>
</feature>
<gene>
    <name evidence="2" type="ORF">NYF23_13175</name>
</gene>
<keyword evidence="1" id="KW-1133">Transmembrane helix</keyword>
<evidence type="ECO:0000313" key="3">
    <source>
        <dbReference type="Proteomes" id="UP001059934"/>
    </source>
</evidence>
<protein>
    <submittedName>
        <fullName evidence="2">VanZ family protein</fullName>
    </submittedName>
</protein>
<keyword evidence="1" id="KW-0472">Membrane</keyword>
<evidence type="ECO:0000256" key="1">
    <source>
        <dbReference type="SAM" id="Phobius"/>
    </source>
</evidence>
<name>A0ABY5TNL5_9GAMM</name>